<name>A0A2C6WN28_9STAP</name>
<dbReference type="Proteomes" id="UP000223828">
    <property type="component" value="Unassembled WGS sequence"/>
</dbReference>
<evidence type="ECO:0000256" key="3">
    <source>
        <dbReference type="ARBA" id="ARBA00023163"/>
    </source>
</evidence>
<dbReference type="InterPro" id="IPR052067">
    <property type="entry name" value="Metal_resp_HTH_trans_reg"/>
</dbReference>
<evidence type="ECO:0000256" key="1">
    <source>
        <dbReference type="ARBA" id="ARBA00023015"/>
    </source>
</evidence>
<feature type="domain" description="HTH marR-type" evidence="4">
    <location>
        <begin position="1"/>
        <end position="141"/>
    </location>
</feature>
<dbReference type="OrthoDB" id="5358347at2"/>
<reference evidence="6" key="1">
    <citation type="submission" date="2017-10" db="EMBL/GenBank/DDBJ databases">
        <title>Staphylococcus edaphicus sp. nov., isolated in Antarctica, harbouring mecC gene and genomic islands essential in adaptation to extreme environment.</title>
        <authorList>
            <person name="Pantucek R."/>
            <person name="Sedlacek I."/>
            <person name="Indrakova A."/>
            <person name="Vrbovska V."/>
            <person name="Maslanova I."/>
            <person name="Kovarovic V."/>
            <person name="Svec P."/>
            <person name="Kralova S."/>
            <person name="Kristofova L."/>
            <person name="Keklakova J."/>
            <person name="Petras P."/>
            <person name="Doskar J."/>
        </authorList>
    </citation>
    <scope>NUCLEOTIDE SEQUENCE [LARGE SCALE GENOMIC DNA]</scope>
    <source>
        <strain evidence="6">CCM 5085</strain>
    </source>
</reference>
<dbReference type="PANTHER" id="PTHR35790">
    <property type="entry name" value="HTH-TYPE TRANSCRIPTIONAL REGULATOR PCHR"/>
    <property type="match status" value="1"/>
</dbReference>
<dbReference type="PROSITE" id="PS50995">
    <property type="entry name" value="HTH_MARR_2"/>
    <property type="match status" value="1"/>
</dbReference>
<evidence type="ECO:0000313" key="5">
    <source>
        <dbReference type="EMBL" id="PHK50500.1"/>
    </source>
</evidence>
<dbReference type="AlphaFoldDB" id="A0A2C6WN28"/>
<protein>
    <submittedName>
        <fullName evidence="5">MarR family transcriptional regulator</fullName>
    </submittedName>
</protein>
<dbReference type="InterPro" id="IPR036388">
    <property type="entry name" value="WH-like_DNA-bd_sf"/>
</dbReference>
<dbReference type="GO" id="GO:0003700">
    <property type="term" value="F:DNA-binding transcription factor activity"/>
    <property type="evidence" value="ECO:0007669"/>
    <property type="project" value="InterPro"/>
</dbReference>
<dbReference type="RefSeq" id="WP_099089578.1">
    <property type="nucleotide sequence ID" value="NZ_MRZN01000003.1"/>
</dbReference>
<proteinExistence type="predicted"/>
<gene>
    <name evidence="5" type="ORF">BTJ66_03345</name>
</gene>
<dbReference type="Gene3D" id="1.10.10.10">
    <property type="entry name" value="Winged helix-like DNA-binding domain superfamily/Winged helix DNA-binding domain"/>
    <property type="match status" value="1"/>
</dbReference>
<evidence type="ECO:0000259" key="4">
    <source>
        <dbReference type="PROSITE" id="PS50995"/>
    </source>
</evidence>
<dbReference type="Pfam" id="PF01047">
    <property type="entry name" value="MarR"/>
    <property type="match status" value="1"/>
</dbReference>
<dbReference type="GO" id="GO:0003677">
    <property type="term" value="F:DNA binding"/>
    <property type="evidence" value="ECO:0007669"/>
    <property type="project" value="UniProtKB-KW"/>
</dbReference>
<organism evidence="5 6">
    <name type="scientific">Staphylococcus edaphicus</name>
    <dbReference type="NCBI Taxonomy" id="1955013"/>
    <lineage>
        <taxon>Bacteria</taxon>
        <taxon>Bacillati</taxon>
        <taxon>Bacillota</taxon>
        <taxon>Bacilli</taxon>
        <taxon>Bacillales</taxon>
        <taxon>Staphylococcaceae</taxon>
        <taxon>Staphylococcus</taxon>
    </lineage>
</organism>
<accession>A0A2C6WN28</accession>
<keyword evidence="2" id="KW-0238">DNA-binding</keyword>
<sequence length="153" mass="18301">MNKEERLLNNIRTLYDKIVWLNKPIMEARLNDYTSTEVHCIEAIQHSEQPNVSQLSKTLFMTRGAISKLTKKLIKKNAIYSYQNPMNKKEIYFKLTDKGQEAFHVHEQLHKEFRARDQEVFNQISNEQYDAMLSFLKLYNDHLDVEIQKQEQH</sequence>
<dbReference type="InterPro" id="IPR000835">
    <property type="entry name" value="HTH_MarR-typ"/>
</dbReference>
<keyword evidence="1" id="KW-0805">Transcription regulation</keyword>
<dbReference type="InterPro" id="IPR036390">
    <property type="entry name" value="WH_DNA-bd_sf"/>
</dbReference>
<dbReference type="SMART" id="SM00347">
    <property type="entry name" value="HTH_MARR"/>
    <property type="match status" value="1"/>
</dbReference>
<dbReference type="EMBL" id="MRZN01000003">
    <property type="protein sequence ID" value="PHK50500.1"/>
    <property type="molecule type" value="Genomic_DNA"/>
</dbReference>
<dbReference type="PANTHER" id="PTHR35790:SF4">
    <property type="entry name" value="HTH-TYPE TRANSCRIPTIONAL REGULATOR PCHR"/>
    <property type="match status" value="1"/>
</dbReference>
<dbReference type="SUPFAM" id="SSF46785">
    <property type="entry name" value="Winged helix' DNA-binding domain"/>
    <property type="match status" value="1"/>
</dbReference>
<comment type="caution">
    <text evidence="5">The sequence shown here is derived from an EMBL/GenBank/DDBJ whole genome shotgun (WGS) entry which is preliminary data.</text>
</comment>
<evidence type="ECO:0000256" key="2">
    <source>
        <dbReference type="ARBA" id="ARBA00023125"/>
    </source>
</evidence>
<keyword evidence="3" id="KW-0804">Transcription</keyword>
<evidence type="ECO:0000313" key="6">
    <source>
        <dbReference type="Proteomes" id="UP000223828"/>
    </source>
</evidence>